<proteinExistence type="predicted"/>
<dbReference type="Gene3D" id="3.40.50.2300">
    <property type="match status" value="1"/>
</dbReference>
<dbReference type="SMART" id="SM00448">
    <property type="entry name" value="REC"/>
    <property type="match status" value="1"/>
</dbReference>
<dbReference type="CDD" id="cd00077">
    <property type="entry name" value="HDc"/>
    <property type="match status" value="1"/>
</dbReference>
<dbReference type="PANTHER" id="PTHR45228:SF8">
    <property type="entry name" value="TWO-COMPONENT RESPONSE REGULATOR-RELATED"/>
    <property type="match status" value="1"/>
</dbReference>
<dbReference type="SUPFAM" id="SSF52172">
    <property type="entry name" value="CheY-like"/>
    <property type="match status" value="1"/>
</dbReference>
<dbReference type="InterPro" id="IPR052020">
    <property type="entry name" value="Cyclic_di-GMP/3'3'-cGAMP_PDE"/>
</dbReference>
<evidence type="ECO:0000259" key="3">
    <source>
        <dbReference type="PROSITE" id="PS51832"/>
    </source>
</evidence>
<dbReference type="InterPro" id="IPR037522">
    <property type="entry name" value="HD_GYP_dom"/>
</dbReference>
<dbReference type="InterPro" id="IPR001789">
    <property type="entry name" value="Sig_transdc_resp-reg_receiver"/>
</dbReference>
<reference evidence="4" key="1">
    <citation type="submission" date="2018-06" db="EMBL/GenBank/DDBJ databases">
        <authorList>
            <person name="Zhirakovskaya E."/>
        </authorList>
    </citation>
    <scope>NUCLEOTIDE SEQUENCE</scope>
</reference>
<feature type="domain" description="HD-GYP" evidence="3">
    <location>
        <begin position="190"/>
        <end position="385"/>
    </location>
</feature>
<evidence type="ECO:0000259" key="2">
    <source>
        <dbReference type="PROSITE" id="PS50110"/>
    </source>
</evidence>
<dbReference type="Gene3D" id="1.10.3210.10">
    <property type="entry name" value="Hypothetical protein af1432"/>
    <property type="match status" value="1"/>
</dbReference>
<dbReference type="SUPFAM" id="SSF109604">
    <property type="entry name" value="HD-domain/PDEase-like"/>
    <property type="match status" value="1"/>
</dbReference>
<dbReference type="InterPro" id="IPR011006">
    <property type="entry name" value="CheY-like_superfamily"/>
</dbReference>
<dbReference type="PROSITE" id="PS51832">
    <property type="entry name" value="HD_GYP"/>
    <property type="match status" value="1"/>
</dbReference>
<dbReference type="CDD" id="cd17569">
    <property type="entry name" value="REC_HupR-like"/>
    <property type="match status" value="1"/>
</dbReference>
<dbReference type="Pfam" id="PF00072">
    <property type="entry name" value="Response_reg"/>
    <property type="match status" value="1"/>
</dbReference>
<dbReference type="Pfam" id="PF13487">
    <property type="entry name" value="HD_5"/>
    <property type="match status" value="1"/>
</dbReference>
<organism evidence="4">
    <name type="scientific">hydrothermal vent metagenome</name>
    <dbReference type="NCBI Taxonomy" id="652676"/>
    <lineage>
        <taxon>unclassified sequences</taxon>
        <taxon>metagenomes</taxon>
        <taxon>ecological metagenomes</taxon>
    </lineage>
</organism>
<dbReference type="PROSITE" id="PS50110">
    <property type="entry name" value="RESPONSE_REGULATORY"/>
    <property type="match status" value="1"/>
</dbReference>
<accession>A0A3B1AZ45</accession>
<dbReference type="AlphaFoldDB" id="A0A3B1AZ45"/>
<evidence type="ECO:0000313" key="4">
    <source>
        <dbReference type="EMBL" id="VAW98106.1"/>
    </source>
</evidence>
<dbReference type="InterPro" id="IPR003607">
    <property type="entry name" value="HD/PDEase_dom"/>
</dbReference>
<feature type="domain" description="Response regulatory" evidence="2">
    <location>
        <begin position="27"/>
        <end position="142"/>
    </location>
</feature>
<name>A0A3B1AZ45_9ZZZZ</name>
<feature type="coiled-coil region" evidence="1">
    <location>
        <begin position="144"/>
        <end position="171"/>
    </location>
</feature>
<keyword evidence="1" id="KW-0175">Coiled coil</keyword>
<protein>
    <submittedName>
        <fullName evidence="4">Response regulator</fullName>
    </submittedName>
</protein>
<evidence type="ECO:0000256" key="1">
    <source>
        <dbReference type="SAM" id="Coils"/>
    </source>
</evidence>
<dbReference type="GO" id="GO:0000160">
    <property type="term" value="P:phosphorelay signal transduction system"/>
    <property type="evidence" value="ECO:0007669"/>
    <property type="project" value="InterPro"/>
</dbReference>
<dbReference type="PANTHER" id="PTHR45228">
    <property type="entry name" value="CYCLIC DI-GMP PHOSPHODIESTERASE TM_0186-RELATED"/>
    <property type="match status" value="1"/>
</dbReference>
<gene>
    <name evidence="4" type="ORF">MNBD_GAMMA22-1175</name>
</gene>
<dbReference type="EMBL" id="UOFS01000036">
    <property type="protein sequence ID" value="VAW98106.1"/>
    <property type="molecule type" value="Genomic_DNA"/>
</dbReference>
<sequence>MTLINQLNLGDKKNFMASTTQSNNLATLLFVDDEANILTSLRRLFRPLGYNIVTAENGLAGLKVLEEHDIDLVISDMRMPEMDGATFLEQIALRWPNTIRILLTGYADLTSTIKAVNSGQIYRYISKPWEESDIILSVKRALEQKDLQALIHRQNSELKQLNASLEDKVRARTGELQQTVSFLELAHQNLDSSYQNTVEVFSTLIEMREQRAGHSRQLAEHAVQLGQLCGLDDSDLKNLRNAALLRNVGKMGLADSILNKSLNTLSEEQHKTYIRHPVIGEGVLMALEPLHEAARLIRQQHEQLDGKGYPEHLKGDDITLGARILKVVGDFHDLQLGRLLDRQLDSSAAQEYLFKHSGSCYDKQVVEKFQLLLRSQRQHKKNISELCVKSNNLQDGMVLSRDLVLGGKILLLSKGHQLNDNIITRIHYFEESLGDELDIYVYA</sequence>